<sequence>MKSSKDSGPHLGIPKADFMKTSSFNFIENERMCIGKTDENCTPKNVLHKQDNLFEKSKTTTLFNRTEAMSEEIVVASEARSEEGRYAPKKYVTKCYFQPKQNPVSYSETVILTLGSNKKHYFDTILYQTKLIPFRWTESMTTSTPLQTAYEFKSNYEYSLEGPKYDFISMEAQQLAAQEKSARAQEIKV</sequence>
<evidence type="ECO:0000313" key="1">
    <source>
        <dbReference type="EMBL" id="KAK5644705.1"/>
    </source>
</evidence>
<protein>
    <submittedName>
        <fullName evidence="1">Uncharacterized protein</fullName>
    </submittedName>
</protein>
<comment type="caution">
    <text evidence="1">The sequence shown here is derived from an EMBL/GenBank/DDBJ whole genome shotgun (WGS) entry which is preliminary data.</text>
</comment>
<dbReference type="EMBL" id="JAVRBK010000004">
    <property type="protein sequence ID" value="KAK5644705.1"/>
    <property type="molecule type" value="Genomic_DNA"/>
</dbReference>
<reference evidence="1 2" key="1">
    <citation type="journal article" date="2024" name="Insects">
        <title>An Improved Chromosome-Level Genome Assembly of the Firefly Pyrocoelia pectoralis.</title>
        <authorList>
            <person name="Fu X."/>
            <person name="Meyer-Rochow V.B."/>
            <person name="Ballantyne L."/>
            <person name="Zhu X."/>
        </authorList>
    </citation>
    <scope>NUCLEOTIDE SEQUENCE [LARGE SCALE GENOMIC DNA]</scope>
    <source>
        <strain evidence="1">XCY_ONT2</strain>
    </source>
</reference>
<gene>
    <name evidence="1" type="ORF">RI129_006005</name>
</gene>
<dbReference type="AlphaFoldDB" id="A0AAN7ZFU7"/>
<keyword evidence="2" id="KW-1185">Reference proteome</keyword>
<proteinExistence type="predicted"/>
<accession>A0AAN7ZFU7</accession>
<organism evidence="1 2">
    <name type="scientific">Pyrocoelia pectoralis</name>
    <dbReference type="NCBI Taxonomy" id="417401"/>
    <lineage>
        <taxon>Eukaryota</taxon>
        <taxon>Metazoa</taxon>
        <taxon>Ecdysozoa</taxon>
        <taxon>Arthropoda</taxon>
        <taxon>Hexapoda</taxon>
        <taxon>Insecta</taxon>
        <taxon>Pterygota</taxon>
        <taxon>Neoptera</taxon>
        <taxon>Endopterygota</taxon>
        <taxon>Coleoptera</taxon>
        <taxon>Polyphaga</taxon>
        <taxon>Elateriformia</taxon>
        <taxon>Elateroidea</taxon>
        <taxon>Lampyridae</taxon>
        <taxon>Lampyrinae</taxon>
        <taxon>Pyrocoelia</taxon>
    </lineage>
</organism>
<dbReference type="Proteomes" id="UP001329430">
    <property type="component" value="Chromosome 4"/>
</dbReference>
<evidence type="ECO:0000313" key="2">
    <source>
        <dbReference type="Proteomes" id="UP001329430"/>
    </source>
</evidence>
<name>A0AAN7ZFU7_9COLE</name>